<dbReference type="OrthoDB" id="2161133at2759"/>
<dbReference type="CTD" id="6752857"/>
<dbReference type="AlphaFoldDB" id="B3RW63"/>
<dbReference type="SUPFAM" id="SSF51905">
    <property type="entry name" value="FAD/NAD(P)-binding domain"/>
    <property type="match status" value="1"/>
</dbReference>
<dbReference type="EMBL" id="DS985244">
    <property type="protein sequence ID" value="EDV26125.1"/>
    <property type="molecule type" value="Genomic_DNA"/>
</dbReference>
<dbReference type="eggNOG" id="ENOG502QUZR">
    <property type="taxonomic scope" value="Eukaryota"/>
</dbReference>
<sequence length="349" mass="38363">MASAAQVKSAGHPRCLLIGGGITASLISYFLHKICPSMPIEVWEKDATVGGRMMTFRSESTQCTADVGAQYITTVPTEHNSSQKIYSALIDAGILIPLTKTIVGDRKQHNAINYVAAKGMSSIVEHFLTNSGTKTFCNRHVKRVRPASHTIEVHYNEGISDNFEIVVFTIPLPEVYKIYEKAETLLQNKIEYSSRYALAAFYKNQNLNDQFNWCAKYINTNPCIRFICLDTKKRESTVSGTSIVVHTSVSFSKMNQSTDPTAVKDKILTNLNGLMPGLPPADDSTLVNWEYSQVIQAYDCNGAFILNEFPLLIAGGDSFAMSKFDGCLNSASVLSKIISDSVQSVSANI</sequence>
<dbReference type="Pfam" id="PF01593">
    <property type="entry name" value="Amino_oxidase"/>
    <property type="match status" value="1"/>
</dbReference>
<dbReference type="InterPro" id="IPR040174">
    <property type="entry name" value="RNLS"/>
</dbReference>
<proteinExistence type="predicted"/>
<reference evidence="2 3" key="1">
    <citation type="journal article" date="2008" name="Nature">
        <title>The Trichoplax genome and the nature of placozoans.</title>
        <authorList>
            <person name="Srivastava M."/>
            <person name="Begovic E."/>
            <person name="Chapman J."/>
            <person name="Putnam N.H."/>
            <person name="Hellsten U."/>
            <person name="Kawashima T."/>
            <person name="Kuo A."/>
            <person name="Mitros T."/>
            <person name="Salamov A."/>
            <person name="Carpenter M.L."/>
            <person name="Signorovitch A.Y."/>
            <person name="Moreno M.A."/>
            <person name="Kamm K."/>
            <person name="Grimwood J."/>
            <person name="Schmutz J."/>
            <person name="Shapiro H."/>
            <person name="Grigoriev I.V."/>
            <person name="Buss L.W."/>
            <person name="Schierwater B."/>
            <person name="Dellaporta S.L."/>
            <person name="Rokhsar D.S."/>
        </authorList>
    </citation>
    <scope>NUCLEOTIDE SEQUENCE [LARGE SCALE GENOMIC DNA]</scope>
    <source>
        <strain evidence="2 3">Grell-BS-1999</strain>
    </source>
</reference>
<dbReference type="GO" id="GO:0005576">
    <property type="term" value="C:extracellular region"/>
    <property type="evidence" value="ECO:0000318"/>
    <property type="project" value="GO_Central"/>
</dbReference>
<feature type="domain" description="Amine oxidase" evidence="1">
    <location>
        <begin position="112"/>
        <end position="290"/>
    </location>
</feature>
<dbReference type="InParanoid" id="B3RW63"/>
<dbReference type="InterPro" id="IPR002937">
    <property type="entry name" value="Amino_oxidase"/>
</dbReference>
<dbReference type="InterPro" id="IPR036188">
    <property type="entry name" value="FAD/NAD-bd_sf"/>
</dbReference>
<protein>
    <recommendedName>
        <fullName evidence="1">Amine oxidase domain-containing protein</fullName>
    </recommendedName>
</protein>
<gene>
    <name evidence="2" type="ORF">TRIADDRAFT_24653</name>
</gene>
<name>B3RW63_TRIAD</name>
<dbReference type="Pfam" id="PF13450">
    <property type="entry name" value="NAD_binding_8"/>
    <property type="match status" value="1"/>
</dbReference>
<accession>B3RW63</accession>
<dbReference type="Gene3D" id="3.90.660.10">
    <property type="match status" value="1"/>
</dbReference>
<dbReference type="OMA" id="ICGGDAF"/>
<dbReference type="GeneID" id="6752857"/>
<dbReference type="GO" id="GO:0016651">
    <property type="term" value="F:oxidoreductase activity, acting on NAD(P)H"/>
    <property type="evidence" value="ECO:0000318"/>
    <property type="project" value="GO_Central"/>
</dbReference>
<evidence type="ECO:0000259" key="1">
    <source>
        <dbReference type="Pfam" id="PF01593"/>
    </source>
</evidence>
<dbReference type="PANTHER" id="PTHR23357:SF1">
    <property type="entry name" value="RENALASE"/>
    <property type="match status" value="1"/>
</dbReference>
<dbReference type="Proteomes" id="UP000009022">
    <property type="component" value="Unassembled WGS sequence"/>
</dbReference>
<dbReference type="PhylomeDB" id="B3RW63"/>
<dbReference type="FunCoup" id="B3RW63">
    <property type="interactions" value="8"/>
</dbReference>
<dbReference type="HOGENOM" id="CLU_036034_1_0_1"/>
<dbReference type="Gene3D" id="3.50.50.60">
    <property type="entry name" value="FAD/NAD(P)-binding domain"/>
    <property type="match status" value="1"/>
</dbReference>
<keyword evidence="3" id="KW-1185">Reference proteome</keyword>
<evidence type="ECO:0000313" key="2">
    <source>
        <dbReference type="EMBL" id="EDV26125.1"/>
    </source>
</evidence>
<dbReference type="KEGG" id="tad:TRIADDRAFT_24653"/>
<dbReference type="PANTHER" id="PTHR23357">
    <property type="entry name" value="RENALASE"/>
    <property type="match status" value="1"/>
</dbReference>
<organism evidence="2 3">
    <name type="scientific">Trichoplax adhaerens</name>
    <name type="common">Trichoplax reptans</name>
    <dbReference type="NCBI Taxonomy" id="10228"/>
    <lineage>
        <taxon>Eukaryota</taxon>
        <taxon>Metazoa</taxon>
        <taxon>Placozoa</taxon>
        <taxon>Uniplacotomia</taxon>
        <taxon>Trichoplacea</taxon>
        <taxon>Trichoplacidae</taxon>
        <taxon>Trichoplax</taxon>
    </lineage>
</organism>
<evidence type="ECO:0000313" key="3">
    <source>
        <dbReference type="Proteomes" id="UP000009022"/>
    </source>
</evidence>
<dbReference type="RefSeq" id="XP_002112158.1">
    <property type="nucleotide sequence ID" value="XM_002112122.1"/>
</dbReference>